<evidence type="ECO:0000256" key="1">
    <source>
        <dbReference type="ARBA" id="ARBA00004651"/>
    </source>
</evidence>
<evidence type="ECO:0000256" key="6">
    <source>
        <dbReference type="ARBA" id="ARBA00023136"/>
    </source>
</evidence>
<dbReference type="GO" id="GO:0005886">
    <property type="term" value="C:plasma membrane"/>
    <property type="evidence" value="ECO:0007669"/>
    <property type="project" value="UniProtKB-SubCell"/>
</dbReference>
<evidence type="ECO:0000256" key="5">
    <source>
        <dbReference type="ARBA" id="ARBA00022989"/>
    </source>
</evidence>
<gene>
    <name evidence="8" type="ORF">EBB59_02615</name>
</gene>
<dbReference type="AlphaFoldDB" id="A0A3M2I731"/>
<dbReference type="EMBL" id="RFLY01000003">
    <property type="protein sequence ID" value="RMH94074.1"/>
    <property type="molecule type" value="Genomic_DNA"/>
</dbReference>
<dbReference type="PRINTS" id="PR00953">
    <property type="entry name" value="TYPE3IMRPROT"/>
</dbReference>
<organism evidence="8 9">
    <name type="scientific">Solilutibacter pythonis</name>
    <dbReference type="NCBI Taxonomy" id="2483112"/>
    <lineage>
        <taxon>Bacteria</taxon>
        <taxon>Pseudomonadati</taxon>
        <taxon>Pseudomonadota</taxon>
        <taxon>Gammaproteobacteria</taxon>
        <taxon>Lysobacterales</taxon>
        <taxon>Lysobacteraceae</taxon>
        <taxon>Solilutibacter</taxon>
    </lineage>
</organism>
<keyword evidence="4 7" id="KW-0812">Transmembrane</keyword>
<evidence type="ECO:0000313" key="9">
    <source>
        <dbReference type="Proteomes" id="UP000275012"/>
    </source>
</evidence>
<dbReference type="GO" id="GO:0006605">
    <property type="term" value="P:protein targeting"/>
    <property type="evidence" value="ECO:0007669"/>
    <property type="project" value="InterPro"/>
</dbReference>
<comment type="similarity">
    <text evidence="2">Belongs to the FliR/MopE/SpaR family.</text>
</comment>
<feature type="transmembrane region" description="Helical" evidence="7">
    <location>
        <begin position="65"/>
        <end position="85"/>
    </location>
</feature>
<dbReference type="InterPro" id="IPR002010">
    <property type="entry name" value="T3SS_IM_R"/>
</dbReference>
<sequence length="255" mass="26884">MEALGNLAMLVVLAFVRYVPAVVLPAMSPLAWAPALVRIVLALALAWLTVLSMPKLPMVWQGGNVVGWMAAIVHELIIGMVFGMVVMLPKAALHMSGWLLDMQAGLGAAALFQPGGQSDMQSLLGTALTLLGTVIFFVLDLHVELYRALVASTHVLPVGGNGAGWQLQGFMALLGKSFLLAVLVVAPVMLGLFVVDVGVAYTSRSMPQANVYFLALPLKVAVAMLLFAATMPFIPALLGRLFGDALGRIPEILGG</sequence>
<dbReference type="OrthoDB" id="7014237at2"/>
<feature type="transmembrane region" description="Helical" evidence="7">
    <location>
        <begin position="123"/>
        <end position="143"/>
    </location>
</feature>
<proteinExistence type="inferred from homology"/>
<dbReference type="PANTHER" id="PTHR30065">
    <property type="entry name" value="FLAGELLAR BIOSYNTHETIC PROTEIN FLIR"/>
    <property type="match status" value="1"/>
</dbReference>
<reference evidence="8 9" key="1">
    <citation type="submission" date="2018-10" db="EMBL/GenBank/DDBJ databases">
        <title>Proposal of Lysobacter pythonis sp. nov. isolated from royal pythons (Python regius).</title>
        <authorList>
            <person name="Hans-Juergen B."/>
            <person name="Huptas C."/>
            <person name="Sandra B."/>
            <person name="Igor L."/>
            <person name="Joachim S."/>
            <person name="Siegfried S."/>
            <person name="Mareike W."/>
            <person name="Peter K."/>
        </authorList>
    </citation>
    <scope>NUCLEOTIDE SEQUENCE [LARGE SCALE GENOMIC DNA]</scope>
    <source>
        <strain evidence="8 9">4284/11</strain>
    </source>
</reference>
<keyword evidence="9" id="KW-1185">Reference proteome</keyword>
<evidence type="ECO:0000256" key="2">
    <source>
        <dbReference type="ARBA" id="ARBA00009772"/>
    </source>
</evidence>
<keyword evidence="5 7" id="KW-1133">Transmembrane helix</keyword>
<evidence type="ECO:0000313" key="8">
    <source>
        <dbReference type="EMBL" id="RMH94074.1"/>
    </source>
</evidence>
<comment type="subcellular location">
    <subcellularLocation>
        <location evidence="1">Cell membrane</location>
        <topology evidence="1">Multi-pass membrane protein</topology>
    </subcellularLocation>
</comment>
<keyword evidence="3" id="KW-1003">Cell membrane</keyword>
<dbReference type="Proteomes" id="UP000275012">
    <property type="component" value="Unassembled WGS sequence"/>
</dbReference>
<accession>A0A3M2I731</accession>
<feature type="transmembrane region" description="Helical" evidence="7">
    <location>
        <begin position="31"/>
        <end position="53"/>
    </location>
</feature>
<comment type="caution">
    <text evidence="8">The sequence shown here is derived from an EMBL/GenBank/DDBJ whole genome shotgun (WGS) entry which is preliminary data.</text>
</comment>
<evidence type="ECO:0000256" key="4">
    <source>
        <dbReference type="ARBA" id="ARBA00022692"/>
    </source>
</evidence>
<feature type="transmembrane region" description="Helical" evidence="7">
    <location>
        <begin position="211"/>
        <end position="234"/>
    </location>
</feature>
<name>A0A3M2I731_9GAMM</name>
<feature type="transmembrane region" description="Helical" evidence="7">
    <location>
        <begin position="178"/>
        <end position="199"/>
    </location>
</feature>
<dbReference type="PANTHER" id="PTHR30065:SF1">
    <property type="entry name" value="SURFACE PRESENTATION OF ANTIGENS PROTEIN SPAR"/>
    <property type="match status" value="1"/>
</dbReference>
<protein>
    <submittedName>
        <fullName evidence="8">Type III secretion protein</fullName>
    </submittedName>
</protein>
<evidence type="ECO:0000256" key="3">
    <source>
        <dbReference type="ARBA" id="ARBA00022475"/>
    </source>
</evidence>
<dbReference type="Pfam" id="PF01311">
    <property type="entry name" value="Bac_export_1"/>
    <property type="match status" value="1"/>
</dbReference>
<dbReference type="RefSeq" id="WP_122100597.1">
    <property type="nucleotide sequence ID" value="NZ_RFLY01000003.1"/>
</dbReference>
<keyword evidence="6 7" id="KW-0472">Membrane</keyword>
<evidence type="ECO:0000256" key="7">
    <source>
        <dbReference type="SAM" id="Phobius"/>
    </source>
</evidence>